<keyword evidence="3" id="KW-1185">Reference proteome</keyword>
<gene>
    <name evidence="2" type="ORF">H6G81_05295</name>
</gene>
<feature type="signal peptide" evidence="1">
    <location>
        <begin position="1"/>
        <end position="23"/>
    </location>
</feature>
<evidence type="ECO:0000313" key="3">
    <source>
        <dbReference type="Proteomes" id="UP000660380"/>
    </source>
</evidence>
<comment type="caution">
    <text evidence="2">The sequence shown here is derived from an EMBL/GenBank/DDBJ whole genome shotgun (WGS) entry which is preliminary data.</text>
</comment>
<dbReference type="RefSeq" id="WP_029632801.1">
    <property type="nucleotide sequence ID" value="NZ_JACJTA010000007.1"/>
</dbReference>
<keyword evidence="1" id="KW-0732">Signal</keyword>
<dbReference type="Proteomes" id="UP000660380">
    <property type="component" value="Unassembled WGS sequence"/>
</dbReference>
<protein>
    <recommendedName>
        <fullName evidence="4">Spore coat protein U domain-containing protein</fullName>
    </recommendedName>
</protein>
<evidence type="ECO:0000313" key="2">
    <source>
        <dbReference type="EMBL" id="MBD2603960.1"/>
    </source>
</evidence>
<name>A0ABR8GKQ0_9CYAN</name>
<organism evidence="2 3">
    <name type="scientific">Scytonema hofmannii FACHB-248</name>
    <dbReference type="NCBI Taxonomy" id="1842502"/>
    <lineage>
        <taxon>Bacteria</taxon>
        <taxon>Bacillati</taxon>
        <taxon>Cyanobacteriota</taxon>
        <taxon>Cyanophyceae</taxon>
        <taxon>Nostocales</taxon>
        <taxon>Scytonemataceae</taxon>
        <taxon>Scytonema</taxon>
    </lineage>
</organism>
<proteinExistence type="predicted"/>
<evidence type="ECO:0008006" key="4">
    <source>
        <dbReference type="Google" id="ProtNLM"/>
    </source>
</evidence>
<reference evidence="2 3" key="1">
    <citation type="journal article" date="2020" name="ISME J.">
        <title>Comparative genomics reveals insights into cyanobacterial evolution and habitat adaptation.</title>
        <authorList>
            <person name="Chen M.Y."/>
            <person name="Teng W.K."/>
            <person name="Zhao L."/>
            <person name="Hu C.X."/>
            <person name="Zhou Y.K."/>
            <person name="Han B.P."/>
            <person name="Song L.R."/>
            <person name="Shu W.S."/>
        </authorList>
    </citation>
    <scope>NUCLEOTIDE SEQUENCE [LARGE SCALE GENOMIC DNA]</scope>
    <source>
        <strain evidence="2 3">FACHB-248</strain>
    </source>
</reference>
<evidence type="ECO:0000256" key="1">
    <source>
        <dbReference type="SAM" id="SignalP"/>
    </source>
</evidence>
<dbReference type="EMBL" id="JACJTA010000007">
    <property type="protein sequence ID" value="MBD2603960.1"/>
    <property type="molecule type" value="Genomic_DNA"/>
</dbReference>
<accession>A0ABR8GKQ0</accession>
<feature type="chain" id="PRO_5046775823" description="Spore coat protein U domain-containing protein" evidence="1">
    <location>
        <begin position="24"/>
        <end position="148"/>
    </location>
</feature>
<sequence length="148" mass="15168">MIRRSLFISLIIITANLTLFKSAASEPSNICTFSQATPGQLVTEGGTLPKKLITLASAGGSPTKIDVTCSQSANISVSAPIQVAGPEFTPVSAVASVTIPSGSSTKNGNAPLAVPAGTTPLTIDFAIDRGRSLRAGNYSYTVKFTVIP</sequence>